<dbReference type="EMBL" id="CP104311">
    <property type="protein sequence ID" value="WWF02895.1"/>
    <property type="molecule type" value="Genomic_DNA"/>
</dbReference>
<reference evidence="1 2" key="1">
    <citation type="submission" date="2022-09" db="EMBL/GenBank/DDBJ databases">
        <authorList>
            <person name="Giprobiosintez L."/>
        </authorList>
    </citation>
    <scope>NUCLEOTIDE SEQUENCE [LARGE SCALE GENOMIC DNA]</scope>
    <source>
        <strain evidence="2">VKPM-B-12549 (GBS-15)</strain>
    </source>
</reference>
<evidence type="ECO:0008006" key="3">
    <source>
        <dbReference type="Google" id="ProtNLM"/>
    </source>
</evidence>
<evidence type="ECO:0000313" key="2">
    <source>
        <dbReference type="Proteomes" id="UP001359308"/>
    </source>
</evidence>
<organism evidence="1 2">
    <name type="scientific">Methylococcus capsulatus</name>
    <dbReference type="NCBI Taxonomy" id="414"/>
    <lineage>
        <taxon>Bacteria</taxon>
        <taxon>Pseudomonadati</taxon>
        <taxon>Pseudomonadota</taxon>
        <taxon>Gammaproteobacteria</taxon>
        <taxon>Methylococcales</taxon>
        <taxon>Methylococcaceae</taxon>
        <taxon>Methylococcus</taxon>
    </lineage>
</organism>
<dbReference type="InterPro" id="IPR036390">
    <property type="entry name" value="WH_DNA-bd_sf"/>
</dbReference>
<sequence length="100" mass="11469">MSEKIKGSRRMLRLIALLGGHEVDGLRNKQIGTALGIDPPMVTRDMADMESEGFAERVPGREEAWRLGPKAIQIFRAHTLELERKRARLEETEQRYSRIP</sequence>
<protein>
    <recommendedName>
        <fullName evidence="3">HTH marR-type domain-containing protein</fullName>
    </recommendedName>
</protein>
<keyword evidence="2" id="KW-1185">Reference proteome</keyword>
<dbReference type="SUPFAM" id="SSF46785">
    <property type="entry name" value="Winged helix' DNA-binding domain"/>
    <property type="match status" value="1"/>
</dbReference>
<dbReference type="Proteomes" id="UP001359308">
    <property type="component" value="Chromosome"/>
</dbReference>
<proteinExistence type="predicted"/>
<dbReference type="InterPro" id="IPR036388">
    <property type="entry name" value="WH-like_DNA-bd_sf"/>
</dbReference>
<accession>A0ABZ2F814</accession>
<dbReference type="Gene3D" id="1.10.10.10">
    <property type="entry name" value="Winged helix-like DNA-binding domain superfamily/Winged helix DNA-binding domain"/>
    <property type="match status" value="1"/>
</dbReference>
<name>A0ABZ2F814_METCP</name>
<evidence type="ECO:0000313" key="1">
    <source>
        <dbReference type="EMBL" id="WWF02895.1"/>
    </source>
</evidence>
<dbReference type="RefSeq" id="WP_338457654.1">
    <property type="nucleotide sequence ID" value="NZ_CP104311.1"/>
</dbReference>
<gene>
    <name evidence="1" type="ORF">N4J17_04570</name>
</gene>